<evidence type="ECO:0000313" key="2">
    <source>
        <dbReference type="Proteomes" id="UP001212841"/>
    </source>
</evidence>
<accession>A0AAD5SH97</accession>
<dbReference type="AlphaFoldDB" id="A0AAD5SH97"/>
<evidence type="ECO:0000313" key="1">
    <source>
        <dbReference type="EMBL" id="KAJ3054871.1"/>
    </source>
</evidence>
<feature type="non-terminal residue" evidence="1">
    <location>
        <position position="1"/>
    </location>
</feature>
<organism evidence="1 2">
    <name type="scientific">Rhizophlyctis rosea</name>
    <dbReference type="NCBI Taxonomy" id="64517"/>
    <lineage>
        <taxon>Eukaryota</taxon>
        <taxon>Fungi</taxon>
        <taxon>Fungi incertae sedis</taxon>
        <taxon>Chytridiomycota</taxon>
        <taxon>Chytridiomycota incertae sedis</taxon>
        <taxon>Chytridiomycetes</taxon>
        <taxon>Rhizophlyctidales</taxon>
        <taxon>Rhizophlyctidaceae</taxon>
        <taxon>Rhizophlyctis</taxon>
    </lineage>
</organism>
<reference evidence="1" key="1">
    <citation type="submission" date="2020-05" db="EMBL/GenBank/DDBJ databases">
        <title>Phylogenomic resolution of chytrid fungi.</title>
        <authorList>
            <person name="Stajich J.E."/>
            <person name="Amses K."/>
            <person name="Simmons R."/>
            <person name="Seto K."/>
            <person name="Myers J."/>
            <person name="Bonds A."/>
            <person name="Quandt C.A."/>
            <person name="Barry K."/>
            <person name="Liu P."/>
            <person name="Grigoriev I."/>
            <person name="Longcore J.E."/>
            <person name="James T.Y."/>
        </authorList>
    </citation>
    <scope>NUCLEOTIDE SEQUENCE</scope>
    <source>
        <strain evidence="1">JEL0318</strain>
    </source>
</reference>
<protein>
    <submittedName>
        <fullName evidence="1">Uncharacterized protein</fullName>
    </submittedName>
</protein>
<proteinExistence type="predicted"/>
<dbReference type="Proteomes" id="UP001212841">
    <property type="component" value="Unassembled WGS sequence"/>
</dbReference>
<gene>
    <name evidence="1" type="ORF">HK097_000583</name>
</gene>
<dbReference type="EMBL" id="JADGJD010000110">
    <property type="protein sequence ID" value="KAJ3054871.1"/>
    <property type="molecule type" value="Genomic_DNA"/>
</dbReference>
<comment type="caution">
    <text evidence="1">The sequence shown here is derived from an EMBL/GenBank/DDBJ whole genome shotgun (WGS) entry which is preliminary data.</text>
</comment>
<sequence length="116" mass="12862">MPFRAPPQSANGRQYQLADFVVVDDPQKRYIDPLAAKPPPAEVLLKREPVPLYSTRAVPKAGTKWAVATTPNLLARHCDPRSCTNRNAYDNNGAFVFNFAGQADAEMFLNSIDQND</sequence>
<name>A0AAD5SH97_9FUNG</name>
<keyword evidence="2" id="KW-1185">Reference proteome</keyword>